<dbReference type="InterPro" id="IPR051531">
    <property type="entry name" value="N-acetyltransferase"/>
</dbReference>
<dbReference type="Gene3D" id="3.40.630.30">
    <property type="match status" value="1"/>
</dbReference>
<proteinExistence type="inferred from homology"/>
<organism evidence="5 6">
    <name type="scientific">Halalkalibaculum roseum</name>
    <dbReference type="NCBI Taxonomy" id="2709311"/>
    <lineage>
        <taxon>Bacteria</taxon>
        <taxon>Pseudomonadati</taxon>
        <taxon>Balneolota</taxon>
        <taxon>Balneolia</taxon>
        <taxon>Balneolales</taxon>
        <taxon>Balneolaceae</taxon>
        <taxon>Halalkalibaculum</taxon>
    </lineage>
</organism>
<dbReference type="InterPro" id="IPR000182">
    <property type="entry name" value="GNAT_dom"/>
</dbReference>
<name>A0A6M1SWC5_9BACT</name>
<dbReference type="Proteomes" id="UP000473278">
    <property type="component" value="Unassembled WGS sequence"/>
</dbReference>
<accession>A0A6M1SWC5</accession>
<dbReference type="EMBL" id="JAALLT010000003">
    <property type="protein sequence ID" value="NGP77310.1"/>
    <property type="molecule type" value="Genomic_DNA"/>
</dbReference>
<dbReference type="SUPFAM" id="SSF55729">
    <property type="entry name" value="Acyl-CoA N-acyltransferases (Nat)"/>
    <property type="match status" value="1"/>
</dbReference>
<sequence length="180" mass="20650">MNKFPELCTERLLLRDFRKSDKTALKELCGHRDIAATTLSIAHPFTLQDAEDWLEKKERDFEEGNEIAWAVCIKNTGELSGGVGLRLEPKHDSAELGYWIGKSYWGRGYATEASREVLAFAFEKLGLNRVEAHHMTGNEASGRVLNKLGMKYEGMHRHRFKKWGIYKDVKCFAILRSDRS</sequence>
<evidence type="ECO:0000256" key="3">
    <source>
        <dbReference type="ARBA" id="ARBA00038502"/>
    </source>
</evidence>
<dbReference type="Pfam" id="PF13302">
    <property type="entry name" value="Acetyltransf_3"/>
    <property type="match status" value="1"/>
</dbReference>
<keyword evidence="6" id="KW-1185">Reference proteome</keyword>
<dbReference type="GO" id="GO:0016747">
    <property type="term" value="F:acyltransferase activity, transferring groups other than amino-acyl groups"/>
    <property type="evidence" value="ECO:0007669"/>
    <property type="project" value="InterPro"/>
</dbReference>
<keyword evidence="2" id="KW-0012">Acyltransferase</keyword>
<dbReference type="RefSeq" id="WP_165142506.1">
    <property type="nucleotide sequence ID" value="NZ_JAALLT010000003.1"/>
</dbReference>
<feature type="domain" description="N-acetyltransferase" evidence="4">
    <location>
        <begin position="12"/>
        <end position="170"/>
    </location>
</feature>
<dbReference type="AlphaFoldDB" id="A0A6M1SWC5"/>
<comment type="caution">
    <text evidence="5">The sequence shown here is derived from an EMBL/GenBank/DDBJ whole genome shotgun (WGS) entry which is preliminary data.</text>
</comment>
<evidence type="ECO:0000313" key="5">
    <source>
        <dbReference type="EMBL" id="NGP77310.1"/>
    </source>
</evidence>
<dbReference type="PROSITE" id="PS51186">
    <property type="entry name" value="GNAT"/>
    <property type="match status" value="1"/>
</dbReference>
<evidence type="ECO:0000256" key="2">
    <source>
        <dbReference type="ARBA" id="ARBA00023315"/>
    </source>
</evidence>
<reference evidence="5 6" key="1">
    <citation type="submission" date="2020-02" db="EMBL/GenBank/DDBJ databases">
        <title>Balneolaceae bacterium YR4-1, complete genome.</title>
        <authorList>
            <person name="Li Y."/>
            <person name="Wu S."/>
        </authorList>
    </citation>
    <scope>NUCLEOTIDE SEQUENCE [LARGE SCALE GENOMIC DNA]</scope>
    <source>
        <strain evidence="5 6">YR4-1</strain>
    </source>
</reference>
<dbReference type="InterPro" id="IPR016181">
    <property type="entry name" value="Acyl_CoA_acyltransferase"/>
</dbReference>
<evidence type="ECO:0000313" key="6">
    <source>
        <dbReference type="Proteomes" id="UP000473278"/>
    </source>
</evidence>
<evidence type="ECO:0000256" key="1">
    <source>
        <dbReference type="ARBA" id="ARBA00022679"/>
    </source>
</evidence>
<dbReference type="PANTHER" id="PTHR43792:SF8">
    <property type="entry name" value="[RIBOSOMAL PROTEIN US5]-ALANINE N-ACETYLTRANSFERASE"/>
    <property type="match status" value="1"/>
</dbReference>
<protein>
    <submittedName>
        <fullName evidence="5">GNAT family N-acetyltransferase</fullName>
    </submittedName>
</protein>
<comment type="similarity">
    <text evidence="3">Belongs to the acetyltransferase family. RimJ subfamily.</text>
</comment>
<keyword evidence="1 5" id="KW-0808">Transferase</keyword>
<evidence type="ECO:0000259" key="4">
    <source>
        <dbReference type="PROSITE" id="PS51186"/>
    </source>
</evidence>
<gene>
    <name evidence="5" type="ORF">G3570_11730</name>
</gene>
<dbReference type="PANTHER" id="PTHR43792">
    <property type="entry name" value="GNAT FAMILY, PUTATIVE (AFU_ORTHOLOGUE AFUA_3G00765)-RELATED-RELATED"/>
    <property type="match status" value="1"/>
</dbReference>